<dbReference type="Pfam" id="PF13532">
    <property type="entry name" value="2OG-FeII_Oxy_2"/>
    <property type="match status" value="1"/>
</dbReference>
<dbReference type="EMBL" id="JACOGA010000003">
    <property type="protein sequence ID" value="MBC3872720.1"/>
    <property type="molecule type" value="Genomic_DNA"/>
</dbReference>
<accession>A0ABR6Y7X3</accession>
<keyword evidence="2" id="KW-0223">Dioxygenase</keyword>
<proteinExistence type="predicted"/>
<feature type="domain" description="Fe2OG dioxygenase" evidence="1">
    <location>
        <begin position="113"/>
        <end position="211"/>
    </location>
</feature>
<dbReference type="InterPro" id="IPR032854">
    <property type="entry name" value="ALKBH3"/>
</dbReference>
<dbReference type="Gene3D" id="2.60.120.590">
    <property type="entry name" value="Alpha-ketoglutarate-dependent dioxygenase AlkB-like"/>
    <property type="match status" value="1"/>
</dbReference>
<evidence type="ECO:0000313" key="2">
    <source>
        <dbReference type="EMBL" id="MBC3872720.1"/>
    </source>
</evidence>
<name>A0ABR6Y7X3_9BURK</name>
<evidence type="ECO:0000259" key="1">
    <source>
        <dbReference type="PROSITE" id="PS51471"/>
    </source>
</evidence>
<reference evidence="2 3" key="1">
    <citation type="submission" date="2020-08" db="EMBL/GenBank/DDBJ databases">
        <title>Novel species isolated from subtropical streams in China.</title>
        <authorList>
            <person name="Lu H."/>
        </authorList>
    </citation>
    <scope>NUCLEOTIDE SEQUENCE [LARGE SCALE GENOMIC DNA]</scope>
    <source>
        <strain evidence="2 3">LX15W</strain>
    </source>
</reference>
<dbReference type="PANTHER" id="PTHR31212:SF4">
    <property type="entry name" value="ALPHA-KETOGLUTARATE-DEPENDENT DIOXYGENASE ALKB HOMOLOG 3"/>
    <property type="match status" value="1"/>
</dbReference>
<gene>
    <name evidence="2" type="ORF">H8K55_03900</name>
</gene>
<sequence length="216" mass="24896">MQESLFDTPHRGEQIQLEDATLLYYPRFYDEAKADELFRVLQLQIPWRQEQTRIAGIPRLQPRLSAGFGDADAEYTYSGLHLLPLPWHPHLLDIKNDIEHAIAGEVKMRGPQHFNSVLLNYYRDERDSMGWHSDDETELGLQPVIASLSLGGSRTFALKHRERKDLRYKIPLAHGSLLIMSGDTQSHWLHAIAKETLACDARINLTFRQIFPSKII</sequence>
<dbReference type="RefSeq" id="WP_186940736.1">
    <property type="nucleotide sequence ID" value="NZ_JACOGA010000003.1"/>
</dbReference>
<dbReference type="InterPro" id="IPR037151">
    <property type="entry name" value="AlkB-like_sf"/>
</dbReference>
<evidence type="ECO:0000313" key="3">
    <source>
        <dbReference type="Proteomes" id="UP000624279"/>
    </source>
</evidence>
<keyword evidence="2" id="KW-0560">Oxidoreductase</keyword>
<protein>
    <submittedName>
        <fullName evidence="2">Alpha-ketoglutarate-dependent dioxygenase AlkB</fullName>
    </submittedName>
</protein>
<organism evidence="2 3">
    <name type="scientific">Undibacterium flavidum</name>
    <dbReference type="NCBI Taxonomy" id="2762297"/>
    <lineage>
        <taxon>Bacteria</taxon>
        <taxon>Pseudomonadati</taxon>
        <taxon>Pseudomonadota</taxon>
        <taxon>Betaproteobacteria</taxon>
        <taxon>Burkholderiales</taxon>
        <taxon>Oxalobacteraceae</taxon>
        <taxon>Undibacterium</taxon>
    </lineage>
</organism>
<dbReference type="Proteomes" id="UP000624279">
    <property type="component" value="Unassembled WGS sequence"/>
</dbReference>
<dbReference type="SUPFAM" id="SSF51197">
    <property type="entry name" value="Clavaminate synthase-like"/>
    <property type="match status" value="1"/>
</dbReference>
<dbReference type="InterPro" id="IPR005123">
    <property type="entry name" value="Oxoglu/Fe-dep_dioxygenase_dom"/>
</dbReference>
<dbReference type="PANTHER" id="PTHR31212">
    <property type="entry name" value="ALPHA-KETOGLUTARATE-DEPENDENT DIOXYGENASE ALKB HOMOLOG 3"/>
    <property type="match status" value="1"/>
</dbReference>
<dbReference type="InterPro" id="IPR027450">
    <property type="entry name" value="AlkB-like"/>
</dbReference>
<dbReference type="PROSITE" id="PS51471">
    <property type="entry name" value="FE2OG_OXY"/>
    <property type="match status" value="1"/>
</dbReference>
<keyword evidence="3" id="KW-1185">Reference proteome</keyword>
<dbReference type="GO" id="GO:0051213">
    <property type="term" value="F:dioxygenase activity"/>
    <property type="evidence" value="ECO:0007669"/>
    <property type="project" value="UniProtKB-KW"/>
</dbReference>
<comment type="caution">
    <text evidence="2">The sequence shown here is derived from an EMBL/GenBank/DDBJ whole genome shotgun (WGS) entry which is preliminary data.</text>
</comment>